<evidence type="ECO:0000313" key="1">
    <source>
        <dbReference type="EMBL" id="TKC96503.1"/>
    </source>
</evidence>
<organism evidence="1 2">
    <name type="scientific">Polyangium fumosum</name>
    <dbReference type="NCBI Taxonomy" id="889272"/>
    <lineage>
        <taxon>Bacteria</taxon>
        <taxon>Pseudomonadati</taxon>
        <taxon>Myxococcota</taxon>
        <taxon>Polyangia</taxon>
        <taxon>Polyangiales</taxon>
        <taxon>Polyangiaceae</taxon>
        <taxon>Polyangium</taxon>
    </lineage>
</organism>
<protein>
    <recommendedName>
        <fullName evidence="3">DUF4276 family protein</fullName>
    </recommendedName>
</protein>
<dbReference type="OrthoDB" id="5512790at2"/>
<comment type="caution">
    <text evidence="1">The sequence shown here is derived from an EMBL/GenBank/DDBJ whole genome shotgun (WGS) entry which is preliminary data.</text>
</comment>
<sequence>MSDTHIAGLVCEGQTDVPILRKMIQALWPSVKEVLPLQPQLDEMERAKGPAGWTQVQSWCEQHASALDDVLAPDIGDPLDLLVVAIDIDIAIAAGIADPPQEVGGYESTRLRRTIEGWLKTPKRRKLPGAIVVSTPVMAIEAWVIAALFPRARKPEQIADGARWLVDNDKLRLSPKDGKPWKELHRYREFAQSVASNLARVRKSCAEAERTSQAIERCRDQLKD</sequence>
<keyword evidence="2" id="KW-1185">Reference proteome</keyword>
<dbReference type="EMBL" id="SSMQ01000085">
    <property type="protein sequence ID" value="TKC96503.1"/>
    <property type="molecule type" value="Genomic_DNA"/>
</dbReference>
<dbReference type="AlphaFoldDB" id="A0A4U1IQU1"/>
<dbReference type="RefSeq" id="WP_136935345.1">
    <property type="nucleotide sequence ID" value="NZ_SSMQ01000085.1"/>
</dbReference>
<gene>
    <name evidence="1" type="ORF">E8A74_45025</name>
</gene>
<reference evidence="1 2" key="1">
    <citation type="submission" date="2019-04" db="EMBL/GenBank/DDBJ databases">
        <authorList>
            <person name="Li Y."/>
            <person name="Wang J."/>
        </authorList>
    </citation>
    <scope>NUCLEOTIDE SEQUENCE [LARGE SCALE GENOMIC DNA]</scope>
    <source>
        <strain evidence="1 2">DSM 14668</strain>
    </source>
</reference>
<name>A0A4U1IQU1_9BACT</name>
<evidence type="ECO:0000313" key="2">
    <source>
        <dbReference type="Proteomes" id="UP000309215"/>
    </source>
</evidence>
<proteinExistence type="predicted"/>
<dbReference type="Proteomes" id="UP000309215">
    <property type="component" value="Unassembled WGS sequence"/>
</dbReference>
<evidence type="ECO:0008006" key="3">
    <source>
        <dbReference type="Google" id="ProtNLM"/>
    </source>
</evidence>
<accession>A0A4U1IQU1</accession>